<dbReference type="InterPro" id="IPR027417">
    <property type="entry name" value="P-loop_NTPase"/>
</dbReference>
<evidence type="ECO:0000313" key="2">
    <source>
        <dbReference type="Proteomes" id="UP000054350"/>
    </source>
</evidence>
<dbReference type="eggNOG" id="ENOG502SJYZ">
    <property type="taxonomic scope" value="Eukaryota"/>
</dbReference>
<accession>A0A0L0SS18</accession>
<reference evidence="2" key="2">
    <citation type="submission" date="2009-11" db="EMBL/GenBank/DDBJ databases">
        <title>The Genome Sequence of Allomyces macrogynus strain ATCC 38327.</title>
        <authorList>
            <consortium name="The Broad Institute Genome Sequencing Platform"/>
            <person name="Russ C."/>
            <person name="Cuomo C."/>
            <person name="Shea T."/>
            <person name="Young S.K."/>
            <person name="Zeng Q."/>
            <person name="Koehrsen M."/>
            <person name="Haas B."/>
            <person name="Borodovsky M."/>
            <person name="Guigo R."/>
            <person name="Alvarado L."/>
            <person name="Berlin A."/>
            <person name="Borenstein D."/>
            <person name="Chen Z."/>
            <person name="Engels R."/>
            <person name="Freedman E."/>
            <person name="Gellesch M."/>
            <person name="Goldberg J."/>
            <person name="Griggs A."/>
            <person name="Gujja S."/>
            <person name="Heiman D."/>
            <person name="Hepburn T."/>
            <person name="Howarth C."/>
            <person name="Jen D."/>
            <person name="Larson L."/>
            <person name="Lewis B."/>
            <person name="Mehta T."/>
            <person name="Park D."/>
            <person name="Pearson M."/>
            <person name="Roberts A."/>
            <person name="Saif S."/>
            <person name="Shenoy N."/>
            <person name="Sisk P."/>
            <person name="Stolte C."/>
            <person name="Sykes S."/>
            <person name="Walk T."/>
            <person name="White J."/>
            <person name="Yandava C."/>
            <person name="Burger G."/>
            <person name="Gray M.W."/>
            <person name="Holland P.W.H."/>
            <person name="King N."/>
            <person name="Lang F.B.F."/>
            <person name="Roger A.J."/>
            <person name="Ruiz-Trillo I."/>
            <person name="Lander E."/>
            <person name="Nusbaum C."/>
        </authorList>
    </citation>
    <scope>NUCLEOTIDE SEQUENCE [LARGE SCALE GENOMIC DNA]</scope>
    <source>
        <strain evidence="2">ATCC 38327</strain>
    </source>
</reference>
<name>A0A0L0SS18_ALLM3</name>
<protein>
    <submittedName>
        <fullName evidence="1">Uncharacterized protein</fullName>
    </submittedName>
</protein>
<dbReference type="VEuPathDB" id="FungiDB:AMAG_19449"/>
<dbReference type="OrthoDB" id="2145620at2759"/>
<dbReference type="EMBL" id="GG745347">
    <property type="protein sequence ID" value="KNE65276.1"/>
    <property type="molecule type" value="Genomic_DNA"/>
</dbReference>
<keyword evidence="2" id="KW-1185">Reference proteome</keyword>
<evidence type="ECO:0000313" key="1">
    <source>
        <dbReference type="EMBL" id="KNE65276.1"/>
    </source>
</evidence>
<organism evidence="1 2">
    <name type="scientific">Allomyces macrogynus (strain ATCC 38327)</name>
    <name type="common">Allomyces javanicus var. macrogynus</name>
    <dbReference type="NCBI Taxonomy" id="578462"/>
    <lineage>
        <taxon>Eukaryota</taxon>
        <taxon>Fungi</taxon>
        <taxon>Fungi incertae sedis</taxon>
        <taxon>Blastocladiomycota</taxon>
        <taxon>Blastocladiomycetes</taxon>
        <taxon>Blastocladiales</taxon>
        <taxon>Blastocladiaceae</taxon>
        <taxon>Allomyces</taxon>
    </lineage>
</organism>
<dbReference type="SUPFAM" id="SSF52540">
    <property type="entry name" value="P-loop containing nucleoside triphosphate hydrolases"/>
    <property type="match status" value="1"/>
</dbReference>
<gene>
    <name evidence="1" type="ORF">AMAG_19449</name>
</gene>
<reference evidence="1 2" key="1">
    <citation type="submission" date="2009-11" db="EMBL/GenBank/DDBJ databases">
        <title>Annotation of Allomyces macrogynus ATCC 38327.</title>
        <authorList>
            <consortium name="The Broad Institute Genome Sequencing Platform"/>
            <person name="Russ C."/>
            <person name="Cuomo C."/>
            <person name="Burger G."/>
            <person name="Gray M.W."/>
            <person name="Holland P.W.H."/>
            <person name="King N."/>
            <person name="Lang F.B.F."/>
            <person name="Roger A.J."/>
            <person name="Ruiz-Trillo I."/>
            <person name="Young S.K."/>
            <person name="Zeng Q."/>
            <person name="Gargeya S."/>
            <person name="Fitzgerald M."/>
            <person name="Haas B."/>
            <person name="Abouelleil A."/>
            <person name="Alvarado L."/>
            <person name="Arachchi H.M."/>
            <person name="Berlin A."/>
            <person name="Chapman S.B."/>
            <person name="Gearin G."/>
            <person name="Goldberg J."/>
            <person name="Griggs A."/>
            <person name="Gujja S."/>
            <person name="Hansen M."/>
            <person name="Heiman D."/>
            <person name="Howarth C."/>
            <person name="Larimer J."/>
            <person name="Lui A."/>
            <person name="MacDonald P.J.P."/>
            <person name="McCowen C."/>
            <person name="Montmayeur A."/>
            <person name="Murphy C."/>
            <person name="Neiman D."/>
            <person name="Pearson M."/>
            <person name="Priest M."/>
            <person name="Roberts A."/>
            <person name="Saif S."/>
            <person name="Shea T."/>
            <person name="Sisk P."/>
            <person name="Stolte C."/>
            <person name="Sykes S."/>
            <person name="Wortman J."/>
            <person name="Nusbaum C."/>
            <person name="Birren B."/>
        </authorList>
    </citation>
    <scope>NUCLEOTIDE SEQUENCE [LARGE SCALE GENOMIC DNA]</scope>
    <source>
        <strain evidence="1 2">ATCC 38327</strain>
    </source>
</reference>
<dbReference type="STRING" id="578462.A0A0L0SS18"/>
<dbReference type="AlphaFoldDB" id="A0A0L0SS18"/>
<dbReference type="Proteomes" id="UP000054350">
    <property type="component" value="Unassembled WGS sequence"/>
</dbReference>
<proteinExistence type="predicted"/>
<sequence>MQICGYETETKHSYHITLSNYTVQFADIWKLKNFAEENTQDLGFDASVYSSNRLMKCINQSKPRADTGIYIEGSKELSKHLIQYDFDEECIDINTLTFPKPVKPKGAKSKAPDFVADIQVLTPKKRDLDFFFYDATPLEILNNIPLDGNENRLSHSVIWRVMVWANKQGITFDDFMTWNSQKSKSDEPHSARVARYWGYWKDLEKSPYNITTRFIEAIYAKFWPSALKSKALRKFRASTRVKATKTVPRQYLQGADIDGTKKFNVLATGMGSNKTGAVAEFIEAHPDSRVLWITPRITLAYNTQGRLVHFQHYKTVKDKSTLDTFQHLICSPCSLHYLNKPYDYIVIDESETVLQMYLTDKLHVTKRQNNFAGNLLAIKRMITESKLCIFMDAFITQLTMEFISAVYKPTKINEHLAGHVNVVRNTLPEDFQPRVMSKLTGRHVNGEAVTDETFFKMNILNDLSQGKKLYVFIPRKVDNKGIWSVQSFGEYLARQFDWTIGKQIKVYHGDRPQHELKELIDPDNVWASDEVRVVVANTKITVGVNFSLRNVFDKVYARYEDWVAPRDFFQAIYRIRHPKDNEIVYMSTQGQKNGLTPRLKPIDIGEVREMHAAIIKNAQLEMDMNESASSASVFEVFRKMACINIRAGPDYFYDLNPGLKAVEECGALTCLWKNIEEVEEDVLEHHFNTDDDEPSWETWLGIRKFMFKGHYGKYLGEDDMAALWNYRGEDFFDQCSKFYKSDKNHVLHKVIAHNAIKIGEDEDFPVTSHVPEHLRLALSSDFKQVALLKSLNATTIMKMFNVYFGKRVLEQDSNKHRVWIERKPYPNIKWTDEGADLFRLYHLYTTGIEEEKQGKTAFVLELSEEEDEE</sequence>